<dbReference type="InterPro" id="IPR019587">
    <property type="entry name" value="Polyketide_cyclase/dehydratase"/>
</dbReference>
<name>A0A7X2ZBI7_9BACL</name>
<dbReference type="SUPFAM" id="SSF55961">
    <property type="entry name" value="Bet v1-like"/>
    <property type="match status" value="1"/>
</dbReference>
<dbReference type="GO" id="GO:0051301">
    <property type="term" value="P:cell division"/>
    <property type="evidence" value="ECO:0007669"/>
    <property type="project" value="UniProtKB-KW"/>
</dbReference>
<gene>
    <name evidence="1" type="ORF">GNP93_14590</name>
</gene>
<proteinExistence type="predicted"/>
<dbReference type="CDD" id="cd07820">
    <property type="entry name" value="SRPBCC_3"/>
    <property type="match status" value="1"/>
</dbReference>
<evidence type="ECO:0000313" key="2">
    <source>
        <dbReference type="Proteomes" id="UP000450917"/>
    </source>
</evidence>
<dbReference type="AlphaFoldDB" id="A0A7X2ZBI7"/>
<evidence type="ECO:0000313" key="1">
    <source>
        <dbReference type="EMBL" id="MUG71898.1"/>
    </source>
</evidence>
<keyword evidence="1" id="KW-0132">Cell division</keyword>
<dbReference type="InterPro" id="IPR023393">
    <property type="entry name" value="START-like_dom_sf"/>
</dbReference>
<dbReference type="Gene3D" id="3.30.530.20">
    <property type="match status" value="1"/>
</dbReference>
<dbReference type="RefSeq" id="WP_127605128.1">
    <property type="nucleotide sequence ID" value="NZ_JARTHJ010000348.1"/>
</dbReference>
<reference evidence="1 2" key="1">
    <citation type="submission" date="2019-11" db="EMBL/GenBank/DDBJ databases">
        <title>Draft genome sequences of five Paenibacillus species of dairy origin.</title>
        <authorList>
            <person name="Olajide A.M."/>
            <person name="Chen S."/>
            <person name="Lapointe G."/>
        </authorList>
    </citation>
    <scope>NUCLEOTIDE SEQUENCE [LARGE SCALE GENOMIC DNA]</scope>
    <source>
        <strain evidence="1 2">2CS3</strain>
    </source>
</reference>
<accession>A0A7X2ZBI7</accession>
<organism evidence="1 2">
    <name type="scientific">Paenibacillus validus</name>
    <dbReference type="NCBI Taxonomy" id="44253"/>
    <lineage>
        <taxon>Bacteria</taxon>
        <taxon>Bacillati</taxon>
        <taxon>Bacillota</taxon>
        <taxon>Bacilli</taxon>
        <taxon>Bacillales</taxon>
        <taxon>Paenibacillaceae</taxon>
        <taxon>Paenibacillus</taxon>
    </lineage>
</organism>
<keyword evidence="1" id="KW-0131">Cell cycle</keyword>
<dbReference type="EMBL" id="WNZX01000011">
    <property type="protein sequence ID" value="MUG71898.1"/>
    <property type="molecule type" value="Genomic_DNA"/>
</dbReference>
<dbReference type="Proteomes" id="UP000450917">
    <property type="component" value="Unassembled WGS sequence"/>
</dbReference>
<comment type="caution">
    <text evidence="1">The sequence shown here is derived from an EMBL/GenBank/DDBJ whole genome shotgun (WGS) entry which is preliminary data.</text>
</comment>
<keyword evidence="2" id="KW-1185">Reference proteome</keyword>
<protein>
    <submittedName>
        <fullName evidence="1">Cell division protein</fullName>
    </submittedName>
</protein>
<sequence length="169" mass="19453">MPVIRMELFIEAPPELCFDLARSIDVHMLSMSGSQERAIGGRTSGLIELGETVTWEAVHFGVRQQLTAKITEMDKPHRFVDEMVKGAFARFYHEHTFMPEAEGTRMTDTFDYTSPCGPLGWLADAWFLERYMRRLLAERNAVVKRLAEEQVVATEKIHSDMKRSSKRPF</sequence>
<dbReference type="Pfam" id="PF10604">
    <property type="entry name" value="Polyketide_cyc2"/>
    <property type="match status" value="1"/>
</dbReference>